<dbReference type="Gene3D" id="3.30.530.20">
    <property type="match status" value="1"/>
</dbReference>
<dbReference type="SUPFAM" id="SSF55961">
    <property type="entry name" value="Bet v1-like"/>
    <property type="match status" value="1"/>
</dbReference>
<keyword evidence="1" id="KW-0812">Transmembrane</keyword>
<sequence>MGNATHPAALYQLRKVTRILALIILVVIVVGLFLPTDYRVERSIVIDASQDEIQQKMFRGDYLPNWMFVQNGKVDSFEGVLNEGDSVALSYDDVAEQGLLSLVELSYRSVLFDVRPKPKMNQVHNEISFQSNGGSGTEVAWVIEGDLSVGLLGPYLALFANDIAGNNFEKSLQQLKEVIELSR</sequence>
<evidence type="ECO:0000313" key="2">
    <source>
        <dbReference type="EMBL" id="ETX11778.1"/>
    </source>
</evidence>
<organism evidence="2 3">
    <name type="scientific">Marinomonas ushuaiensis DSM 15871</name>
    <dbReference type="NCBI Taxonomy" id="1122207"/>
    <lineage>
        <taxon>Bacteria</taxon>
        <taxon>Pseudomonadati</taxon>
        <taxon>Pseudomonadota</taxon>
        <taxon>Gammaproteobacteria</taxon>
        <taxon>Oceanospirillales</taxon>
        <taxon>Oceanospirillaceae</taxon>
        <taxon>Marinomonas</taxon>
    </lineage>
</organism>
<evidence type="ECO:0000313" key="3">
    <source>
        <dbReference type="Proteomes" id="UP000054058"/>
    </source>
</evidence>
<feature type="transmembrane region" description="Helical" evidence="1">
    <location>
        <begin position="16"/>
        <end position="34"/>
    </location>
</feature>
<keyword evidence="3" id="KW-1185">Reference proteome</keyword>
<proteinExistence type="predicted"/>
<dbReference type="RefSeq" id="WP_245595734.1">
    <property type="nucleotide sequence ID" value="NZ_JAMB01000002.1"/>
</dbReference>
<gene>
    <name evidence="2" type="ORF">MUS1_07485</name>
</gene>
<dbReference type="AlphaFoldDB" id="X7E9F7"/>
<dbReference type="InterPro" id="IPR023393">
    <property type="entry name" value="START-like_dom_sf"/>
</dbReference>
<dbReference type="STRING" id="1122207.MUS1_07485"/>
<comment type="caution">
    <text evidence="2">The sequence shown here is derived from an EMBL/GenBank/DDBJ whole genome shotgun (WGS) entry which is preliminary data.</text>
</comment>
<name>X7E9F7_9GAMM</name>
<protein>
    <submittedName>
        <fullName evidence="2">Polyketide cyclase</fullName>
    </submittedName>
</protein>
<reference evidence="2 3" key="1">
    <citation type="submission" date="2014-01" db="EMBL/GenBank/DDBJ databases">
        <title>Marinomonas ushuaiensis DSM 15871 Genome Sequencing.</title>
        <authorList>
            <person name="Lai Q."/>
            <person name="Shao Z.S."/>
        </authorList>
    </citation>
    <scope>NUCLEOTIDE SEQUENCE [LARGE SCALE GENOMIC DNA]</scope>
    <source>
        <strain evidence="2 3">DSM 15871</strain>
    </source>
</reference>
<evidence type="ECO:0000256" key="1">
    <source>
        <dbReference type="SAM" id="Phobius"/>
    </source>
</evidence>
<dbReference type="EMBL" id="JAMB01000002">
    <property type="protein sequence ID" value="ETX11778.1"/>
    <property type="molecule type" value="Genomic_DNA"/>
</dbReference>
<dbReference type="PATRIC" id="fig|1122207.3.peg.806"/>
<keyword evidence="1" id="KW-1133">Transmembrane helix</keyword>
<accession>X7E9F7</accession>
<keyword evidence="1" id="KW-0472">Membrane</keyword>
<dbReference type="Proteomes" id="UP000054058">
    <property type="component" value="Unassembled WGS sequence"/>
</dbReference>